<name>X0T099_9ZZZZ</name>
<evidence type="ECO:0008006" key="2">
    <source>
        <dbReference type="Google" id="ProtNLM"/>
    </source>
</evidence>
<gene>
    <name evidence="1" type="ORF">S01H1_25007</name>
</gene>
<organism evidence="1">
    <name type="scientific">marine sediment metagenome</name>
    <dbReference type="NCBI Taxonomy" id="412755"/>
    <lineage>
        <taxon>unclassified sequences</taxon>
        <taxon>metagenomes</taxon>
        <taxon>ecological metagenomes</taxon>
    </lineage>
</organism>
<sequence length="105" mass="11456">DHATGQQAKTLAHELAHETLHQGKNREGLTRTVAELEAESVAYVVCTHFGLDVEVRASRYIALWDGDSKALRASLERISTTARALIDDIESVDGAKTLETRKAVA</sequence>
<dbReference type="EMBL" id="BARS01015066">
    <property type="protein sequence ID" value="GAF86888.1"/>
    <property type="molecule type" value="Genomic_DNA"/>
</dbReference>
<feature type="non-terminal residue" evidence="1">
    <location>
        <position position="1"/>
    </location>
</feature>
<protein>
    <recommendedName>
        <fullName evidence="2">IrrE N-terminal-like domain-containing protein</fullName>
    </recommendedName>
</protein>
<proteinExistence type="predicted"/>
<reference evidence="1" key="1">
    <citation type="journal article" date="2014" name="Front. Microbiol.">
        <title>High frequency of phylogenetically diverse reductive dehalogenase-homologous genes in deep subseafloor sedimentary metagenomes.</title>
        <authorList>
            <person name="Kawai M."/>
            <person name="Futagami T."/>
            <person name="Toyoda A."/>
            <person name="Takaki Y."/>
            <person name="Nishi S."/>
            <person name="Hori S."/>
            <person name="Arai W."/>
            <person name="Tsubouchi T."/>
            <person name="Morono Y."/>
            <person name="Uchiyama I."/>
            <person name="Ito T."/>
            <person name="Fujiyama A."/>
            <person name="Inagaki F."/>
            <person name="Takami H."/>
        </authorList>
    </citation>
    <scope>NUCLEOTIDE SEQUENCE</scope>
    <source>
        <strain evidence="1">Expedition CK06-06</strain>
    </source>
</reference>
<evidence type="ECO:0000313" key="1">
    <source>
        <dbReference type="EMBL" id="GAF86888.1"/>
    </source>
</evidence>
<accession>X0T099</accession>
<comment type="caution">
    <text evidence="1">The sequence shown here is derived from an EMBL/GenBank/DDBJ whole genome shotgun (WGS) entry which is preliminary data.</text>
</comment>
<dbReference type="AlphaFoldDB" id="X0T099"/>